<dbReference type="STRING" id="687842.ASU31_00300"/>
<gene>
    <name evidence="2" type="ORF">ASU31_00300</name>
</gene>
<feature type="transmembrane region" description="Helical" evidence="1">
    <location>
        <begin position="89"/>
        <end position="110"/>
    </location>
</feature>
<sequence>MIIIRSMNNKTKSILITIMYFVITIIFLSSVGVWLPIMLDDYNLDHISNETYSAIAGNILTYSLSIFLVAIIDRILLLISKTSKYHNNIIEFFVTLILLILTSILVYHTLKDLRKMRYVAAIKFSFSVAIITWIYWLFVKFGSNKEDNFSSIGGSML</sequence>
<evidence type="ECO:0000256" key="1">
    <source>
        <dbReference type="SAM" id="Phobius"/>
    </source>
</evidence>
<keyword evidence="1" id="KW-1133">Transmembrane helix</keyword>
<dbReference type="AlphaFoldDB" id="A0A0T5VV73"/>
<organism evidence="2 3">
    <name type="scientific">Pedobacter ginsenosidimutans</name>
    <dbReference type="NCBI Taxonomy" id="687842"/>
    <lineage>
        <taxon>Bacteria</taxon>
        <taxon>Pseudomonadati</taxon>
        <taxon>Bacteroidota</taxon>
        <taxon>Sphingobacteriia</taxon>
        <taxon>Sphingobacteriales</taxon>
        <taxon>Sphingobacteriaceae</taxon>
        <taxon>Pedobacter</taxon>
    </lineage>
</organism>
<comment type="caution">
    <text evidence="2">The sequence shown here is derived from an EMBL/GenBank/DDBJ whole genome shotgun (WGS) entry which is preliminary data.</text>
</comment>
<evidence type="ECO:0000313" key="2">
    <source>
        <dbReference type="EMBL" id="KRT17774.1"/>
    </source>
</evidence>
<reference evidence="2 3" key="1">
    <citation type="submission" date="2015-11" db="EMBL/GenBank/DDBJ databases">
        <title>Sequence of Pedobacter ginsenosidimutans.</title>
        <authorList>
            <person name="Carson E."/>
            <person name="Keyser V."/>
            <person name="Newman J."/>
            <person name="Miller J."/>
        </authorList>
    </citation>
    <scope>NUCLEOTIDE SEQUENCE [LARGE SCALE GENOMIC DNA]</scope>
    <source>
        <strain evidence="2 3">KACC 14530</strain>
    </source>
</reference>
<keyword evidence="1" id="KW-0812">Transmembrane</keyword>
<keyword evidence="1" id="KW-0472">Membrane</keyword>
<keyword evidence="3" id="KW-1185">Reference proteome</keyword>
<dbReference type="EMBL" id="LMZQ01000001">
    <property type="protein sequence ID" value="KRT17774.1"/>
    <property type="molecule type" value="Genomic_DNA"/>
</dbReference>
<protein>
    <submittedName>
        <fullName evidence="2">Uncharacterized protein</fullName>
    </submittedName>
</protein>
<name>A0A0T5VV73_9SPHI</name>
<proteinExistence type="predicted"/>
<evidence type="ECO:0000313" key="3">
    <source>
        <dbReference type="Proteomes" id="UP000051950"/>
    </source>
</evidence>
<feature type="transmembrane region" description="Helical" evidence="1">
    <location>
        <begin position="116"/>
        <end position="138"/>
    </location>
</feature>
<accession>A0A0T5VV73</accession>
<feature type="transmembrane region" description="Helical" evidence="1">
    <location>
        <begin position="12"/>
        <end position="35"/>
    </location>
</feature>
<feature type="transmembrane region" description="Helical" evidence="1">
    <location>
        <begin position="55"/>
        <end position="77"/>
    </location>
</feature>
<dbReference type="Proteomes" id="UP000051950">
    <property type="component" value="Unassembled WGS sequence"/>
</dbReference>